<name>A0AA35VJW3_LACSI</name>
<proteinExistence type="predicted"/>
<keyword evidence="3" id="KW-1185">Reference proteome</keyword>
<protein>
    <submittedName>
        <fullName evidence="2">Uncharacterized protein</fullName>
    </submittedName>
</protein>
<feature type="region of interest" description="Disordered" evidence="1">
    <location>
        <begin position="1"/>
        <end position="20"/>
    </location>
</feature>
<gene>
    <name evidence="2" type="ORF">LSALG_LOCUS2031</name>
</gene>
<accession>A0AA35VJW3</accession>
<sequence length="103" mass="11797">MKDVSGKKDFNRSSYVPNSGADFKISSNFDKIFHYEKNRELVNLFSNNKFYVLKDLENENQFIFSKGGVVEVDLDYLDTVDQMEVISSIPGLDTNMGNIINED</sequence>
<dbReference type="AlphaFoldDB" id="A0AA35VJW3"/>
<organism evidence="2 3">
    <name type="scientific">Lactuca saligna</name>
    <name type="common">Willowleaf lettuce</name>
    <dbReference type="NCBI Taxonomy" id="75948"/>
    <lineage>
        <taxon>Eukaryota</taxon>
        <taxon>Viridiplantae</taxon>
        <taxon>Streptophyta</taxon>
        <taxon>Embryophyta</taxon>
        <taxon>Tracheophyta</taxon>
        <taxon>Spermatophyta</taxon>
        <taxon>Magnoliopsida</taxon>
        <taxon>eudicotyledons</taxon>
        <taxon>Gunneridae</taxon>
        <taxon>Pentapetalae</taxon>
        <taxon>asterids</taxon>
        <taxon>campanulids</taxon>
        <taxon>Asterales</taxon>
        <taxon>Asteraceae</taxon>
        <taxon>Cichorioideae</taxon>
        <taxon>Cichorieae</taxon>
        <taxon>Lactucinae</taxon>
        <taxon>Lactuca</taxon>
    </lineage>
</organism>
<reference evidence="2" key="1">
    <citation type="submission" date="2023-04" db="EMBL/GenBank/DDBJ databases">
        <authorList>
            <person name="Vijverberg K."/>
            <person name="Xiong W."/>
            <person name="Schranz E."/>
        </authorList>
    </citation>
    <scope>NUCLEOTIDE SEQUENCE</scope>
</reference>
<dbReference type="EMBL" id="OX465086">
    <property type="protein sequence ID" value="CAI9261238.1"/>
    <property type="molecule type" value="Genomic_DNA"/>
</dbReference>
<evidence type="ECO:0000313" key="2">
    <source>
        <dbReference type="EMBL" id="CAI9261238.1"/>
    </source>
</evidence>
<feature type="compositionally biased region" description="Basic and acidic residues" evidence="1">
    <location>
        <begin position="1"/>
        <end position="11"/>
    </location>
</feature>
<evidence type="ECO:0000256" key="1">
    <source>
        <dbReference type="SAM" id="MobiDB-lite"/>
    </source>
</evidence>
<dbReference type="Proteomes" id="UP001177003">
    <property type="component" value="Chromosome 0"/>
</dbReference>
<evidence type="ECO:0000313" key="3">
    <source>
        <dbReference type="Proteomes" id="UP001177003"/>
    </source>
</evidence>